<name>A0AAD7R4V7_9TELE</name>
<evidence type="ECO:0000313" key="1">
    <source>
        <dbReference type="EMBL" id="KAJ8362503.1"/>
    </source>
</evidence>
<dbReference type="EMBL" id="JAINUG010000651">
    <property type="protein sequence ID" value="KAJ8362503.1"/>
    <property type="molecule type" value="Genomic_DNA"/>
</dbReference>
<keyword evidence="2" id="KW-1185">Reference proteome</keyword>
<gene>
    <name evidence="1" type="ORF">AAFF_G00371940</name>
</gene>
<dbReference type="AlphaFoldDB" id="A0AAD7R4V7"/>
<dbReference type="Proteomes" id="UP001221898">
    <property type="component" value="Unassembled WGS sequence"/>
</dbReference>
<accession>A0AAD7R4V7</accession>
<comment type="caution">
    <text evidence="1">The sequence shown here is derived from an EMBL/GenBank/DDBJ whole genome shotgun (WGS) entry which is preliminary data.</text>
</comment>
<organism evidence="1 2">
    <name type="scientific">Aldrovandia affinis</name>
    <dbReference type="NCBI Taxonomy" id="143900"/>
    <lineage>
        <taxon>Eukaryota</taxon>
        <taxon>Metazoa</taxon>
        <taxon>Chordata</taxon>
        <taxon>Craniata</taxon>
        <taxon>Vertebrata</taxon>
        <taxon>Euteleostomi</taxon>
        <taxon>Actinopterygii</taxon>
        <taxon>Neopterygii</taxon>
        <taxon>Teleostei</taxon>
        <taxon>Notacanthiformes</taxon>
        <taxon>Halosauridae</taxon>
        <taxon>Aldrovandia</taxon>
    </lineage>
</organism>
<evidence type="ECO:0000313" key="2">
    <source>
        <dbReference type="Proteomes" id="UP001221898"/>
    </source>
</evidence>
<reference evidence="1" key="1">
    <citation type="journal article" date="2023" name="Science">
        <title>Genome structures resolve the early diversification of teleost fishes.</title>
        <authorList>
            <person name="Parey E."/>
            <person name="Louis A."/>
            <person name="Montfort J."/>
            <person name="Bouchez O."/>
            <person name="Roques C."/>
            <person name="Iampietro C."/>
            <person name="Lluch J."/>
            <person name="Castinel A."/>
            <person name="Donnadieu C."/>
            <person name="Desvignes T."/>
            <person name="Floi Bucao C."/>
            <person name="Jouanno E."/>
            <person name="Wen M."/>
            <person name="Mejri S."/>
            <person name="Dirks R."/>
            <person name="Jansen H."/>
            <person name="Henkel C."/>
            <person name="Chen W.J."/>
            <person name="Zahm M."/>
            <person name="Cabau C."/>
            <person name="Klopp C."/>
            <person name="Thompson A.W."/>
            <person name="Robinson-Rechavi M."/>
            <person name="Braasch I."/>
            <person name="Lecointre G."/>
            <person name="Bobe J."/>
            <person name="Postlethwait J.H."/>
            <person name="Berthelot C."/>
            <person name="Roest Crollius H."/>
            <person name="Guiguen Y."/>
        </authorList>
    </citation>
    <scope>NUCLEOTIDE SEQUENCE</scope>
    <source>
        <strain evidence="1">NC1722</strain>
    </source>
</reference>
<proteinExistence type="predicted"/>
<protein>
    <submittedName>
        <fullName evidence="1">Uncharacterized protein</fullName>
    </submittedName>
</protein>
<feature type="non-terminal residue" evidence="1">
    <location>
        <position position="1"/>
    </location>
</feature>
<sequence length="98" mass="10600">AVSGARRSESSRARVVGTRCNLFVAFLKVFSRPLILGSKFEKRSPHISVHRGSSVCLQDLGIESSLKQSVDTRGATLSVDPRLVALILFVCLSACKLV</sequence>